<name>A0A6C0C427_9ZZZZ</name>
<sequence length="203" mass="24522">MRVFEYANQKLCNIENSYHYAQQASIYYIEYLDQIYSANLSYALDQNDAVLFVYKKTIFELYDNDIDKTLLGKIISNNENKLCTNNNKYFKCLSHSIQVILERHNDDFTLDNMIYICKYCIFNILKNYDHLEEIIEYLKLLKTNFNFSYSEYIELLNSIGNVHYKKKKEDKYSILNYYSCRQELSRRYKDNNIEKMIEVLTQD</sequence>
<protein>
    <submittedName>
        <fullName evidence="1">Uncharacterized protein</fullName>
    </submittedName>
</protein>
<organism evidence="1">
    <name type="scientific">viral metagenome</name>
    <dbReference type="NCBI Taxonomy" id="1070528"/>
    <lineage>
        <taxon>unclassified sequences</taxon>
        <taxon>metagenomes</taxon>
        <taxon>organismal metagenomes</taxon>
    </lineage>
</organism>
<accession>A0A6C0C427</accession>
<dbReference type="AlphaFoldDB" id="A0A6C0C427"/>
<evidence type="ECO:0000313" key="1">
    <source>
        <dbReference type="EMBL" id="QHS98283.1"/>
    </source>
</evidence>
<reference evidence="1" key="1">
    <citation type="journal article" date="2020" name="Nature">
        <title>Giant virus diversity and host interactions through global metagenomics.</title>
        <authorList>
            <person name="Schulz F."/>
            <person name="Roux S."/>
            <person name="Paez-Espino D."/>
            <person name="Jungbluth S."/>
            <person name="Walsh D.A."/>
            <person name="Denef V.J."/>
            <person name="McMahon K.D."/>
            <person name="Konstantinidis K.T."/>
            <person name="Eloe-Fadrosh E.A."/>
            <person name="Kyrpides N.C."/>
            <person name="Woyke T."/>
        </authorList>
    </citation>
    <scope>NUCLEOTIDE SEQUENCE</scope>
    <source>
        <strain evidence="1">GVMAG-M-3300020182-84</strain>
    </source>
</reference>
<proteinExistence type="predicted"/>
<dbReference type="EMBL" id="MN739313">
    <property type="protein sequence ID" value="QHS98283.1"/>
    <property type="molecule type" value="Genomic_DNA"/>
</dbReference>